<evidence type="ECO:0000256" key="1">
    <source>
        <dbReference type="ARBA" id="ARBA00004141"/>
    </source>
</evidence>
<evidence type="ECO:0000313" key="13">
    <source>
        <dbReference type="EMBL" id="KAL1124011.1"/>
    </source>
</evidence>
<reference evidence="13 14" key="1">
    <citation type="submission" date="2024-07" db="EMBL/GenBank/DDBJ databases">
        <title>Chromosome-level genome assembly of the water stick insect Ranatra chinensis (Heteroptera: Nepidae).</title>
        <authorList>
            <person name="Liu X."/>
        </authorList>
    </citation>
    <scope>NUCLEOTIDE SEQUENCE [LARGE SCALE GENOMIC DNA]</scope>
    <source>
        <strain evidence="13">Cailab_2021Rc</strain>
        <tissue evidence="13">Muscle</tissue>
    </source>
</reference>
<dbReference type="PANTHER" id="PTHR46953:SF1">
    <property type="entry name" value="G-PROTEIN COUPLED RECEPTOR MTH-LIKE 1-RELATED"/>
    <property type="match status" value="1"/>
</dbReference>
<evidence type="ECO:0000256" key="5">
    <source>
        <dbReference type="ARBA" id="ARBA00022989"/>
    </source>
</evidence>
<evidence type="ECO:0000256" key="7">
    <source>
        <dbReference type="ARBA" id="ARBA00023136"/>
    </source>
</evidence>
<keyword evidence="3 10" id="KW-0812">Transmembrane</keyword>
<feature type="transmembrane region" description="Helical" evidence="10">
    <location>
        <begin position="386"/>
        <end position="405"/>
    </location>
</feature>
<keyword evidence="5 10" id="KW-1133">Transmembrane helix</keyword>
<dbReference type="InterPro" id="IPR023311">
    <property type="entry name" value="Methusela_ecto_dom_2"/>
</dbReference>
<evidence type="ECO:0000259" key="12">
    <source>
        <dbReference type="PROSITE" id="PS50261"/>
    </source>
</evidence>
<feature type="transmembrane region" description="Helical" evidence="10">
    <location>
        <begin position="425"/>
        <end position="443"/>
    </location>
</feature>
<evidence type="ECO:0000256" key="2">
    <source>
        <dbReference type="ARBA" id="ARBA00008979"/>
    </source>
</evidence>
<comment type="caution">
    <text evidence="13">The sequence shown here is derived from an EMBL/GenBank/DDBJ whole genome shotgun (WGS) entry which is preliminary data.</text>
</comment>
<comment type="similarity">
    <text evidence="2">Belongs to the G-protein coupled receptor 2 family. Mth subfamily.</text>
</comment>
<dbReference type="SUPFAM" id="SSF81321">
    <property type="entry name" value="Family A G protein-coupled receptor-like"/>
    <property type="match status" value="1"/>
</dbReference>
<dbReference type="Gene3D" id="1.20.1070.10">
    <property type="entry name" value="Rhodopsin 7-helix transmembrane proteins"/>
    <property type="match status" value="1"/>
</dbReference>
<feature type="transmembrane region" description="Helical" evidence="10">
    <location>
        <begin position="504"/>
        <end position="529"/>
    </location>
</feature>
<dbReference type="PROSITE" id="PS50261">
    <property type="entry name" value="G_PROTEIN_RECEP_F2_4"/>
    <property type="match status" value="1"/>
</dbReference>
<keyword evidence="6" id="KW-0297">G-protein coupled receptor</keyword>
<protein>
    <recommendedName>
        <fullName evidence="12">G-protein coupled receptors family 2 profile 2 domain-containing protein</fullName>
    </recommendedName>
</protein>
<dbReference type="CDD" id="cd15039">
    <property type="entry name" value="7tmB3_Methuselah-like"/>
    <property type="match status" value="1"/>
</dbReference>
<comment type="subcellular location">
    <subcellularLocation>
        <location evidence="1">Membrane</location>
        <topology evidence="1">Multi-pass membrane protein</topology>
    </subcellularLocation>
</comment>
<name>A0ABD0Y9S7_9HEMI</name>
<evidence type="ECO:0000256" key="4">
    <source>
        <dbReference type="ARBA" id="ARBA00022729"/>
    </source>
</evidence>
<evidence type="ECO:0000256" key="9">
    <source>
        <dbReference type="ARBA" id="ARBA00023224"/>
    </source>
</evidence>
<evidence type="ECO:0000256" key="3">
    <source>
        <dbReference type="ARBA" id="ARBA00022692"/>
    </source>
</evidence>
<evidence type="ECO:0000256" key="6">
    <source>
        <dbReference type="ARBA" id="ARBA00023040"/>
    </source>
</evidence>
<dbReference type="InterPro" id="IPR036272">
    <property type="entry name" value="Methuselah_N_sf"/>
</dbReference>
<dbReference type="InterPro" id="IPR052808">
    <property type="entry name" value="GPCR_Mth-like"/>
</dbReference>
<gene>
    <name evidence="13" type="ORF">AAG570_001781</name>
</gene>
<feature type="signal peptide" evidence="11">
    <location>
        <begin position="1"/>
        <end position="17"/>
    </location>
</feature>
<dbReference type="Proteomes" id="UP001558652">
    <property type="component" value="Unassembled WGS sequence"/>
</dbReference>
<evidence type="ECO:0000313" key="14">
    <source>
        <dbReference type="Proteomes" id="UP001558652"/>
    </source>
</evidence>
<keyword evidence="8" id="KW-0675">Receptor</keyword>
<feature type="domain" description="G-protein coupled receptors family 2 profile 2" evidence="12">
    <location>
        <begin position="350"/>
        <end position="613"/>
    </location>
</feature>
<keyword evidence="4 11" id="KW-0732">Signal</keyword>
<dbReference type="InterPro" id="IPR017981">
    <property type="entry name" value="GPCR_2-like_7TM"/>
</dbReference>
<dbReference type="AlphaFoldDB" id="A0ABD0Y9S7"/>
<sequence length="684" mass="76409">MIAELVFLGLVISTTGSSELRKCCPQGEGIADDAAVCTDSRHLWMYANLTYGTPGCRVPRLTMAVMGARVGCIDSFENGTVAALVCPDEEDNNTTVLAVNLVSKCCPPDRKLDSRSKSCWSRASEGDRRIIQRFLNVLVSDFDGVVDVHVGFPKCSRSQVLVDYLVPNGNLWRRESESVGIAVPGEGGPMVLNPEESCVDVTEDHGTMGVRACQDAELICDVKGETCVRKCCPEGKHLRKGGCQESHRPMRPLTVYEVTPGSGAPPLATSRTPIYRYSDPCKGGKYILRPDLDPKDTSYLDTRGLIYLPHGSVYSDRYCIEDVLLAKENVTVNGTFVFLCFPEEVHNSKVTVWLPAGLIVSCFFLFVTFVVYACLPSLHNLHGKNLMCYVFSLLVAFLCLAAMQLDLPVVSSSLHMCIFVGSTGQFTFLAAFCWLNVISFDIWWTIGRLRVHTGRKEKDVKRFLVYSLYAWGVPLLVTGVTILSDHYQLLPEEHSGNYCWFTELSYRHILFFFLPQIFVVGSNVVFYILTAINCSRVKNELNRFKHTAKEHHRFQADLSKMVMNIKLFVVMGVSWTLDIISMFMKPESWGWFLPDAANCLVGLLIFCIFVLKGKVLKALAKKLTCGRSNLNDIRNQRPSTSTLFTVVSSDCRAPNGQCLTKWASDSKLNSTNLKRNNLNVSYFK</sequence>
<evidence type="ECO:0000256" key="10">
    <source>
        <dbReference type="SAM" id="Phobius"/>
    </source>
</evidence>
<evidence type="ECO:0000256" key="8">
    <source>
        <dbReference type="ARBA" id="ARBA00023170"/>
    </source>
</evidence>
<accession>A0ABD0Y9S7</accession>
<feature type="transmembrane region" description="Helical" evidence="10">
    <location>
        <begin position="589"/>
        <end position="611"/>
    </location>
</feature>
<feature type="transmembrane region" description="Helical" evidence="10">
    <location>
        <begin position="563"/>
        <end position="583"/>
    </location>
</feature>
<feature type="transmembrane region" description="Helical" evidence="10">
    <location>
        <begin position="463"/>
        <end position="484"/>
    </location>
</feature>
<feature type="chain" id="PRO_5044774209" description="G-protein coupled receptors family 2 profile 2 domain-containing protein" evidence="11">
    <location>
        <begin position="18"/>
        <end position="684"/>
    </location>
</feature>
<keyword evidence="7 10" id="KW-0472">Membrane</keyword>
<keyword evidence="9" id="KW-0807">Transducer</keyword>
<dbReference type="EMBL" id="JBFDAA010000011">
    <property type="protein sequence ID" value="KAL1124011.1"/>
    <property type="molecule type" value="Genomic_DNA"/>
</dbReference>
<evidence type="ECO:0000256" key="11">
    <source>
        <dbReference type="SAM" id="SignalP"/>
    </source>
</evidence>
<feature type="transmembrane region" description="Helical" evidence="10">
    <location>
        <begin position="352"/>
        <end position="374"/>
    </location>
</feature>
<keyword evidence="14" id="KW-1185">Reference proteome</keyword>
<dbReference type="SUPFAM" id="SSF63877">
    <property type="entry name" value="Methuselah ectodomain"/>
    <property type="match status" value="1"/>
</dbReference>
<dbReference type="Gene3D" id="2.170.180.11">
    <property type="entry name" value="Methuselah ectodomain, domain 2"/>
    <property type="match status" value="1"/>
</dbReference>
<dbReference type="PANTHER" id="PTHR46953">
    <property type="entry name" value="G-PROTEIN COUPLED RECEPTOR MTH-LIKE 1-RELATED"/>
    <property type="match status" value="1"/>
</dbReference>
<dbReference type="GO" id="GO:0016020">
    <property type="term" value="C:membrane"/>
    <property type="evidence" value="ECO:0007669"/>
    <property type="project" value="UniProtKB-SubCell"/>
</dbReference>
<dbReference type="GO" id="GO:0004930">
    <property type="term" value="F:G protein-coupled receptor activity"/>
    <property type="evidence" value="ECO:0007669"/>
    <property type="project" value="UniProtKB-KW"/>
</dbReference>
<organism evidence="13 14">
    <name type="scientific">Ranatra chinensis</name>
    <dbReference type="NCBI Taxonomy" id="642074"/>
    <lineage>
        <taxon>Eukaryota</taxon>
        <taxon>Metazoa</taxon>
        <taxon>Ecdysozoa</taxon>
        <taxon>Arthropoda</taxon>
        <taxon>Hexapoda</taxon>
        <taxon>Insecta</taxon>
        <taxon>Pterygota</taxon>
        <taxon>Neoptera</taxon>
        <taxon>Paraneoptera</taxon>
        <taxon>Hemiptera</taxon>
        <taxon>Heteroptera</taxon>
        <taxon>Panheteroptera</taxon>
        <taxon>Nepomorpha</taxon>
        <taxon>Nepidae</taxon>
        <taxon>Ranatrinae</taxon>
        <taxon>Ranatra</taxon>
    </lineage>
</organism>
<proteinExistence type="inferred from homology"/>